<dbReference type="CDD" id="cd06171">
    <property type="entry name" value="Sigma70_r4"/>
    <property type="match status" value="1"/>
</dbReference>
<protein>
    <submittedName>
        <fullName evidence="2">Sigma-70 family RNA polymerase sigma factor</fullName>
    </submittedName>
</protein>
<dbReference type="NCBIfam" id="TIGR02937">
    <property type="entry name" value="sigma70-ECF"/>
    <property type="match status" value="1"/>
</dbReference>
<proteinExistence type="predicted"/>
<dbReference type="InterPro" id="IPR014284">
    <property type="entry name" value="RNA_pol_sigma-70_dom"/>
</dbReference>
<evidence type="ECO:0000313" key="2">
    <source>
        <dbReference type="EMBL" id="AWM42204.1"/>
    </source>
</evidence>
<evidence type="ECO:0000313" key="3">
    <source>
        <dbReference type="Proteomes" id="UP000245802"/>
    </source>
</evidence>
<feature type="domain" description="RNA polymerase sigma factor 70 region 4 type 2" evidence="1">
    <location>
        <begin position="134"/>
        <end position="186"/>
    </location>
</feature>
<dbReference type="OrthoDB" id="278404at2"/>
<evidence type="ECO:0000259" key="1">
    <source>
        <dbReference type="Pfam" id="PF08281"/>
    </source>
</evidence>
<name>A0A2Z3HK50_9BACT</name>
<dbReference type="InterPro" id="IPR013324">
    <property type="entry name" value="RNA_pol_sigma_r3/r4-like"/>
</dbReference>
<dbReference type="KEGG" id="gog:C1280_10775"/>
<dbReference type="Proteomes" id="UP000245802">
    <property type="component" value="Chromosome"/>
</dbReference>
<dbReference type="InterPro" id="IPR036388">
    <property type="entry name" value="WH-like_DNA-bd_sf"/>
</dbReference>
<dbReference type="EMBL" id="CP025958">
    <property type="protein sequence ID" value="AWM42204.1"/>
    <property type="molecule type" value="Genomic_DNA"/>
</dbReference>
<sequence length="208" mass="22528">MAAGETTALVQQFLDDIAGDSSAEPIVRSLLGRSAHRLGYLCATLLHRGYPRLTRPPLNLHADEVIGAVVERLLKALREARPANVRQFFALASQHIRWELNDLARRLDEQPRAEEVGDEVAAPGGDSSLSPTGRRILRTIDALPPDERDAFDLVRVQGLPMTEAAAVLGVSATTIKRRVDRALRLLAELLADLQPTEGTTGSAQSNSG</sequence>
<dbReference type="AlphaFoldDB" id="A0A2Z3HK50"/>
<dbReference type="GO" id="GO:0003677">
    <property type="term" value="F:DNA binding"/>
    <property type="evidence" value="ECO:0007669"/>
    <property type="project" value="InterPro"/>
</dbReference>
<keyword evidence="3" id="KW-1185">Reference proteome</keyword>
<dbReference type="InterPro" id="IPR013249">
    <property type="entry name" value="RNA_pol_sigma70_r4_t2"/>
</dbReference>
<dbReference type="Pfam" id="PF08281">
    <property type="entry name" value="Sigma70_r4_2"/>
    <property type="match status" value="1"/>
</dbReference>
<organism evidence="2 3">
    <name type="scientific">Gemmata obscuriglobus</name>
    <dbReference type="NCBI Taxonomy" id="114"/>
    <lineage>
        <taxon>Bacteria</taxon>
        <taxon>Pseudomonadati</taxon>
        <taxon>Planctomycetota</taxon>
        <taxon>Planctomycetia</taxon>
        <taxon>Gemmatales</taxon>
        <taxon>Gemmataceae</taxon>
        <taxon>Gemmata</taxon>
    </lineage>
</organism>
<dbReference type="GO" id="GO:0006352">
    <property type="term" value="P:DNA-templated transcription initiation"/>
    <property type="evidence" value="ECO:0007669"/>
    <property type="project" value="InterPro"/>
</dbReference>
<gene>
    <name evidence="2" type="ORF">C1280_10775</name>
</gene>
<dbReference type="GO" id="GO:0016987">
    <property type="term" value="F:sigma factor activity"/>
    <property type="evidence" value="ECO:0007669"/>
    <property type="project" value="InterPro"/>
</dbReference>
<dbReference type="Gene3D" id="1.10.10.10">
    <property type="entry name" value="Winged helix-like DNA-binding domain superfamily/Winged helix DNA-binding domain"/>
    <property type="match status" value="1"/>
</dbReference>
<accession>A0A2Z3HK50</accession>
<dbReference type="SUPFAM" id="SSF88659">
    <property type="entry name" value="Sigma3 and sigma4 domains of RNA polymerase sigma factors"/>
    <property type="match status" value="1"/>
</dbReference>
<reference evidence="2 3" key="1">
    <citation type="submission" date="2018-01" db="EMBL/GenBank/DDBJ databases">
        <title>G. obscuriglobus.</title>
        <authorList>
            <person name="Franke J."/>
            <person name="Blomberg W."/>
            <person name="Selmecki A."/>
        </authorList>
    </citation>
    <scope>NUCLEOTIDE SEQUENCE [LARGE SCALE GENOMIC DNA]</scope>
    <source>
        <strain evidence="2 3">DSM 5831</strain>
    </source>
</reference>